<reference evidence="1" key="1">
    <citation type="submission" date="2018-05" db="EMBL/GenBank/DDBJ databases">
        <authorList>
            <person name="Lanie J.A."/>
            <person name="Ng W.-L."/>
            <person name="Kazmierczak K.M."/>
            <person name="Andrzejewski T.M."/>
            <person name="Davidsen T.M."/>
            <person name="Wayne K.J."/>
            <person name="Tettelin H."/>
            <person name="Glass J.I."/>
            <person name="Rusch D."/>
            <person name="Podicherti R."/>
            <person name="Tsui H.-C.T."/>
            <person name="Winkler M.E."/>
        </authorList>
    </citation>
    <scope>NUCLEOTIDE SEQUENCE</scope>
</reference>
<protein>
    <submittedName>
        <fullName evidence="1">Uncharacterized protein</fullName>
    </submittedName>
</protein>
<dbReference type="AlphaFoldDB" id="A0A383DZW9"/>
<evidence type="ECO:0000313" key="1">
    <source>
        <dbReference type="EMBL" id="SVE49740.1"/>
    </source>
</evidence>
<name>A0A383DZW9_9ZZZZ</name>
<dbReference type="EMBL" id="UINC01221413">
    <property type="protein sequence ID" value="SVE49740.1"/>
    <property type="molecule type" value="Genomic_DNA"/>
</dbReference>
<feature type="non-terminal residue" evidence="1">
    <location>
        <position position="32"/>
    </location>
</feature>
<gene>
    <name evidence="1" type="ORF">METZ01_LOCUS502594</name>
</gene>
<accession>A0A383DZW9</accession>
<organism evidence="1">
    <name type="scientific">marine metagenome</name>
    <dbReference type="NCBI Taxonomy" id="408172"/>
    <lineage>
        <taxon>unclassified sequences</taxon>
        <taxon>metagenomes</taxon>
        <taxon>ecological metagenomes</taxon>
    </lineage>
</organism>
<sequence length="32" mass="3650">MPILHGTTADYPLDHAIDSFYLFLQEGITQNQ</sequence>
<proteinExistence type="predicted"/>